<protein>
    <submittedName>
        <fullName evidence="4">FecR family protein</fullName>
    </submittedName>
</protein>
<dbReference type="EMBL" id="FMTS01000003">
    <property type="protein sequence ID" value="SCW61725.1"/>
    <property type="molecule type" value="Genomic_DNA"/>
</dbReference>
<sequence>MSNDAIRTQTLQDQAIAWVVRAHASNMSDDDIIALSEWLEADPAHLAAYDAVERVWIGETPVAETAEVVDLAVARAGKINKSSAPSRRLWLIAGSLAAGLAALVLLPGLWTAQAPLIYETATGQTREVALADGTKLHLNTATRLEVRYSGKRRDIVLDRGEVALDVVHDADRPLNVHAGDAVLRDVGTVFDVLRHDGAVTVTVRSGAVAMLRAGETAKVPAADRVLHAGDQAVIDEATGQAQRSRVMVGPGFDWQRGQAVYRNRSLAYVVSDLNRYFDKPIEVDAETGKLNVTAVLTLDSEASVVRHLQDFLPVEAAESDKAIILRRKP</sequence>
<feature type="domain" description="FecR N-terminal" evidence="3">
    <location>
        <begin position="13"/>
        <end position="55"/>
    </location>
</feature>
<dbReference type="Proteomes" id="UP000199150">
    <property type="component" value="Unassembled WGS sequence"/>
</dbReference>
<dbReference type="RefSeq" id="WP_090647777.1">
    <property type="nucleotide sequence ID" value="NZ_CBCRYE010000001.1"/>
</dbReference>
<dbReference type="GO" id="GO:0016989">
    <property type="term" value="F:sigma factor antagonist activity"/>
    <property type="evidence" value="ECO:0007669"/>
    <property type="project" value="TreeGrafter"/>
</dbReference>
<gene>
    <name evidence="4" type="ORF">SAMN02927928_2248</name>
</gene>
<dbReference type="InterPro" id="IPR006860">
    <property type="entry name" value="FecR"/>
</dbReference>
<keyword evidence="1" id="KW-0472">Membrane</keyword>
<name>A0A1G4RZ46_9CAUL</name>
<dbReference type="InterPro" id="IPR032623">
    <property type="entry name" value="FecR_N"/>
</dbReference>
<keyword evidence="5" id="KW-1185">Reference proteome</keyword>
<dbReference type="PIRSF" id="PIRSF018266">
    <property type="entry name" value="FecR"/>
    <property type="match status" value="1"/>
</dbReference>
<dbReference type="STRING" id="260084.SAMN02927928_2248"/>
<keyword evidence="1" id="KW-0812">Transmembrane</keyword>
<proteinExistence type="predicted"/>
<dbReference type="Gene3D" id="2.60.120.1440">
    <property type="match status" value="1"/>
</dbReference>
<organism evidence="4 5">
    <name type="scientific">Asticcacaulis taihuensis</name>
    <dbReference type="NCBI Taxonomy" id="260084"/>
    <lineage>
        <taxon>Bacteria</taxon>
        <taxon>Pseudomonadati</taxon>
        <taxon>Pseudomonadota</taxon>
        <taxon>Alphaproteobacteria</taxon>
        <taxon>Caulobacterales</taxon>
        <taxon>Caulobacteraceae</taxon>
        <taxon>Asticcacaulis</taxon>
    </lineage>
</organism>
<reference evidence="5" key="1">
    <citation type="submission" date="2016-10" db="EMBL/GenBank/DDBJ databases">
        <authorList>
            <person name="Varghese N."/>
            <person name="Submissions S."/>
        </authorList>
    </citation>
    <scope>NUCLEOTIDE SEQUENCE [LARGE SCALE GENOMIC DNA]</scope>
    <source>
        <strain evidence="5">CGMCC 1.3431</strain>
    </source>
</reference>
<dbReference type="Pfam" id="PF04773">
    <property type="entry name" value="FecR"/>
    <property type="match status" value="1"/>
</dbReference>
<dbReference type="PANTHER" id="PTHR30273:SF2">
    <property type="entry name" value="PROTEIN FECR"/>
    <property type="match status" value="1"/>
</dbReference>
<dbReference type="OrthoDB" id="7185479at2"/>
<evidence type="ECO:0000256" key="1">
    <source>
        <dbReference type="SAM" id="Phobius"/>
    </source>
</evidence>
<dbReference type="Pfam" id="PF16220">
    <property type="entry name" value="DUF4880"/>
    <property type="match status" value="1"/>
</dbReference>
<accession>A0A1G4RZ46</accession>
<dbReference type="InterPro" id="IPR012373">
    <property type="entry name" value="Ferrdict_sens_TM"/>
</dbReference>
<dbReference type="AlphaFoldDB" id="A0A1G4RZ46"/>
<feature type="transmembrane region" description="Helical" evidence="1">
    <location>
        <begin position="89"/>
        <end position="110"/>
    </location>
</feature>
<evidence type="ECO:0000313" key="4">
    <source>
        <dbReference type="EMBL" id="SCW61725.1"/>
    </source>
</evidence>
<dbReference type="PANTHER" id="PTHR30273">
    <property type="entry name" value="PERIPLASMIC SIGNAL SENSOR AND SIGMA FACTOR ACTIVATOR FECR-RELATED"/>
    <property type="match status" value="1"/>
</dbReference>
<evidence type="ECO:0000259" key="3">
    <source>
        <dbReference type="Pfam" id="PF16220"/>
    </source>
</evidence>
<feature type="domain" description="FecR protein" evidence="2">
    <location>
        <begin position="118"/>
        <end position="208"/>
    </location>
</feature>
<evidence type="ECO:0000313" key="5">
    <source>
        <dbReference type="Proteomes" id="UP000199150"/>
    </source>
</evidence>
<keyword evidence="1" id="KW-1133">Transmembrane helix</keyword>
<evidence type="ECO:0000259" key="2">
    <source>
        <dbReference type="Pfam" id="PF04773"/>
    </source>
</evidence>